<keyword evidence="2 7" id="KW-0812">Transmembrane</keyword>
<dbReference type="Gene3D" id="1.20.1560.10">
    <property type="entry name" value="ABC transporter type 1, transmembrane domain"/>
    <property type="match status" value="1"/>
</dbReference>
<evidence type="ECO:0000313" key="11">
    <source>
        <dbReference type="Proteomes" id="UP001519295"/>
    </source>
</evidence>
<dbReference type="RefSeq" id="WP_210033437.1">
    <property type="nucleotide sequence ID" value="NZ_JAGINU010000001.1"/>
</dbReference>
<dbReference type="PANTHER" id="PTHR24221">
    <property type="entry name" value="ATP-BINDING CASSETTE SUB-FAMILY B"/>
    <property type="match status" value="1"/>
</dbReference>
<dbReference type="EMBL" id="JAGINU010000001">
    <property type="protein sequence ID" value="MBP2370304.1"/>
    <property type="molecule type" value="Genomic_DNA"/>
</dbReference>
<dbReference type="Pfam" id="PF00664">
    <property type="entry name" value="ABC_membrane"/>
    <property type="match status" value="1"/>
</dbReference>
<evidence type="ECO:0000313" key="10">
    <source>
        <dbReference type="EMBL" id="MBP2370304.1"/>
    </source>
</evidence>
<keyword evidence="11" id="KW-1185">Reference proteome</keyword>
<organism evidence="10 11">
    <name type="scientific">Pseudonocardia parietis</name>
    <dbReference type="NCBI Taxonomy" id="570936"/>
    <lineage>
        <taxon>Bacteria</taxon>
        <taxon>Bacillati</taxon>
        <taxon>Actinomycetota</taxon>
        <taxon>Actinomycetes</taxon>
        <taxon>Pseudonocardiales</taxon>
        <taxon>Pseudonocardiaceae</taxon>
        <taxon>Pseudonocardia</taxon>
    </lineage>
</organism>
<dbReference type="InterPro" id="IPR003593">
    <property type="entry name" value="AAA+_ATPase"/>
</dbReference>
<evidence type="ECO:0000256" key="1">
    <source>
        <dbReference type="ARBA" id="ARBA00004651"/>
    </source>
</evidence>
<feature type="transmembrane region" description="Helical" evidence="7">
    <location>
        <begin position="168"/>
        <end position="186"/>
    </location>
</feature>
<evidence type="ECO:0000256" key="5">
    <source>
        <dbReference type="ARBA" id="ARBA00022989"/>
    </source>
</evidence>
<proteinExistence type="predicted"/>
<dbReference type="PANTHER" id="PTHR24221:SF654">
    <property type="entry name" value="ATP-BINDING CASSETTE SUB-FAMILY B MEMBER 6"/>
    <property type="match status" value="1"/>
</dbReference>
<keyword evidence="5 7" id="KW-1133">Transmembrane helix</keyword>
<dbReference type="Gene3D" id="3.40.50.300">
    <property type="entry name" value="P-loop containing nucleotide triphosphate hydrolases"/>
    <property type="match status" value="1"/>
</dbReference>
<feature type="transmembrane region" description="Helical" evidence="7">
    <location>
        <begin position="247"/>
        <end position="274"/>
    </location>
</feature>
<dbReference type="InterPro" id="IPR027417">
    <property type="entry name" value="P-loop_NTPase"/>
</dbReference>
<dbReference type="InterPro" id="IPR003439">
    <property type="entry name" value="ABC_transporter-like_ATP-bd"/>
</dbReference>
<dbReference type="PROSITE" id="PS00211">
    <property type="entry name" value="ABC_TRANSPORTER_1"/>
    <property type="match status" value="1"/>
</dbReference>
<evidence type="ECO:0000256" key="4">
    <source>
        <dbReference type="ARBA" id="ARBA00022840"/>
    </source>
</evidence>
<evidence type="ECO:0000256" key="2">
    <source>
        <dbReference type="ARBA" id="ARBA00022692"/>
    </source>
</evidence>
<dbReference type="SUPFAM" id="SSF90123">
    <property type="entry name" value="ABC transporter transmembrane region"/>
    <property type="match status" value="1"/>
</dbReference>
<dbReference type="InterPro" id="IPR039421">
    <property type="entry name" value="Type_1_exporter"/>
</dbReference>
<feature type="domain" description="ABC transmembrane type-1" evidence="9">
    <location>
        <begin position="30"/>
        <end position="311"/>
    </location>
</feature>
<dbReference type="SMART" id="SM00382">
    <property type="entry name" value="AAA"/>
    <property type="match status" value="1"/>
</dbReference>
<feature type="transmembrane region" description="Helical" evidence="7">
    <location>
        <begin position="67"/>
        <end position="85"/>
    </location>
</feature>
<evidence type="ECO:0000256" key="7">
    <source>
        <dbReference type="SAM" id="Phobius"/>
    </source>
</evidence>
<evidence type="ECO:0000256" key="3">
    <source>
        <dbReference type="ARBA" id="ARBA00022741"/>
    </source>
</evidence>
<dbReference type="Proteomes" id="UP001519295">
    <property type="component" value="Unassembled WGS sequence"/>
</dbReference>
<dbReference type="SUPFAM" id="SSF52540">
    <property type="entry name" value="P-loop containing nucleoside triphosphate hydrolases"/>
    <property type="match status" value="1"/>
</dbReference>
<keyword evidence="6 7" id="KW-0472">Membrane</keyword>
<keyword evidence="4 10" id="KW-0067">ATP-binding</keyword>
<protein>
    <submittedName>
        <fullName evidence="10">ATP-binding cassette subfamily B protein</fullName>
    </submittedName>
</protein>
<feature type="transmembrane region" description="Helical" evidence="7">
    <location>
        <begin position="30"/>
        <end position="55"/>
    </location>
</feature>
<dbReference type="PROSITE" id="PS50893">
    <property type="entry name" value="ABC_TRANSPORTER_2"/>
    <property type="match status" value="1"/>
</dbReference>
<feature type="transmembrane region" description="Helical" evidence="7">
    <location>
        <begin position="141"/>
        <end position="162"/>
    </location>
</feature>
<accession>A0ABS4W282</accession>
<dbReference type="Pfam" id="PF00005">
    <property type="entry name" value="ABC_tran"/>
    <property type="match status" value="1"/>
</dbReference>
<evidence type="ECO:0000259" key="8">
    <source>
        <dbReference type="PROSITE" id="PS50893"/>
    </source>
</evidence>
<feature type="domain" description="ABC transporter" evidence="8">
    <location>
        <begin position="345"/>
        <end position="579"/>
    </location>
</feature>
<comment type="subcellular location">
    <subcellularLocation>
        <location evidence="1">Cell membrane</location>
        <topology evidence="1">Multi-pass membrane protein</topology>
    </subcellularLocation>
</comment>
<dbReference type="GO" id="GO:0005524">
    <property type="term" value="F:ATP binding"/>
    <property type="evidence" value="ECO:0007669"/>
    <property type="project" value="UniProtKB-KW"/>
</dbReference>
<evidence type="ECO:0000259" key="9">
    <source>
        <dbReference type="PROSITE" id="PS50929"/>
    </source>
</evidence>
<reference evidence="10 11" key="1">
    <citation type="submission" date="2021-03" db="EMBL/GenBank/DDBJ databases">
        <title>Sequencing the genomes of 1000 actinobacteria strains.</title>
        <authorList>
            <person name="Klenk H.-P."/>
        </authorList>
    </citation>
    <scope>NUCLEOTIDE SEQUENCE [LARGE SCALE GENOMIC DNA]</scope>
    <source>
        <strain evidence="10 11">DSM 45256</strain>
    </source>
</reference>
<keyword evidence="3" id="KW-0547">Nucleotide-binding</keyword>
<sequence length="593" mass="62476">MSAATPAAGRTLVGRLLALVPAAVGRRLRVLVALFVACAVLQGLGFVLLVPFLTALFEGDRPATVQWMGWLAVVGGGYAVVGAIAGRRAQITAAEVLSALLERFGDRLAELPIGWFVAADRTGRASDVATRGLNFVASTTYVIVRPVITAFVTPATVLVGTAFVEPRIALVLVVAAPVLWFTYRTIAARTARADREHGAVVAEASSRIVEYARHQPALRTAADTTIARGLLDEAIGRRHATAREAHLNAGGATALFAVVVHLCVVAVLVTGVWLTLDGGLGVPTLIGLLVLTVRFTEPIVSSGALGGGLAAARNTLDHLDELDAEPALPEPAAGAPRREPAGHDVRFDRVHFGYDARTVLDDLSFTAPQGAMTALVGPSGSGKSTIVRLLARFYDPGAGTVSIGGVALPELGSTRVAELVAPVFQDVYLFDGTVIDNIRLGRPDASDDEVTAAARYARVDEIVARLPGGWDTQVGEGGVLLSGGERQRVAIARALLKAAPIVVLDEATSALDPENDEAVGRSLDELRRDRTLVVVAHRLQTIRTADRIIMLDGHGGIAEHGTHDELVARDGAYARYWHARNRAAGWRLAAPAE</sequence>
<dbReference type="InterPro" id="IPR017871">
    <property type="entry name" value="ABC_transporter-like_CS"/>
</dbReference>
<name>A0ABS4W282_9PSEU</name>
<gene>
    <name evidence="10" type="ORF">JOF36_006000</name>
</gene>
<evidence type="ECO:0000256" key="6">
    <source>
        <dbReference type="ARBA" id="ARBA00023136"/>
    </source>
</evidence>
<dbReference type="PROSITE" id="PS50929">
    <property type="entry name" value="ABC_TM1F"/>
    <property type="match status" value="1"/>
</dbReference>
<dbReference type="InterPro" id="IPR036640">
    <property type="entry name" value="ABC1_TM_sf"/>
</dbReference>
<comment type="caution">
    <text evidence="10">The sequence shown here is derived from an EMBL/GenBank/DDBJ whole genome shotgun (WGS) entry which is preliminary data.</text>
</comment>
<dbReference type="InterPro" id="IPR011527">
    <property type="entry name" value="ABC1_TM_dom"/>
</dbReference>